<keyword evidence="3" id="KW-1185">Reference proteome</keyword>
<dbReference type="InterPro" id="IPR036390">
    <property type="entry name" value="WH_DNA-bd_sf"/>
</dbReference>
<dbReference type="KEGG" id="thas:C6Y53_04160"/>
<protein>
    <submittedName>
        <fullName evidence="2">MarR family transcriptional regulator</fullName>
    </submittedName>
</protein>
<dbReference type="SMART" id="SM00347">
    <property type="entry name" value="HTH_MARR"/>
    <property type="match status" value="1"/>
</dbReference>
<dbReference type="GO" id="GO:0003700">
    <property type="term" value="F:DNA-binding transcription factor activity"/>
    <property type="evidence" value="ECO:0007669"/>
    <property type="project" value="InterPro"/>
</dbReference>
<dbReference type="InterPro" id="IPR000835">
    <property type="entry name" value="HTH_MarR-typ"/>
</dbReference>
<dbReference type="InterPro" id="IPR039422">
    <property type="entry name" value="MarR/SlyA-like"/>
</dbReference>
<dbReference type="EMBL" id="CP027665">
    <property type="protein sequence ID" value="AVO36971.1"/>
    <property type="molecule type" value="Genomic_DNA"/>
</dbReference>
<dbReference type="PANTHER" id="PTHR33164">
    <property type="entry name" value="TRANSCRIPTIONAL REGULATOR, MARR FAMILY"/>
    <property type="match status" value="1"/>
</dbReference>
<gene>
    <name evidence="2" type="ORF">C6Y53_04160</name>
</gene>
<dbReference type="SUPFAM" id="SSF46785">
    <property type="entry name" value="Winged helix' DNA-binding domain"/>
    <property type="match status" value="1"/>
</dbReference>
<dbReference type="PRINTS" id="PR00598">
    <property type="entry name" value="HTHMARR"/>
</dbReference>
<accession>A0A2S0MMJ0</accession>
<dbReference type="InterPro" id="IPR036388">
    <property type="entry name" value="WH-like_DNA-bd_sf"/>
</dbReference>
<dbReference type="Gene3D" id="1.10.10.10">
    <property type="entry name" value="Winged helix-like DNA-binding domain superfamily/Winged helix DNA-binding domain"/>
    <property type="match status" value="1"/>
</dbReference>
<dbReference type="PANTHER" id="PTHR33164:SF57">
    <property type="entry name" value="MARR-FAMILY TRANSCRIPTIONAL REGULATOR"/>
    <property type="match status" value="1"/>
</dbReference>
<evidence type="ECO:0000259" key="1">
    <source>
        <dbReference type="PROSITE" id="PS50995"/>
    </source>
</evidence>
<name>A0A2S0MMJ0_9RHOB</name>
<dbReference type="AlphaFoldDB" id="A0A2S0MMJ0"/>
<organism evidence="2 3">
    <name type="scientific">Pukyongiella litopenaei</name>
    <dbReference type="NCBI Taxonomy" id="2605946"/>
    <lineage>
        <taxon>Bacteria</taxon>
        <taxon>Pseudomonadati</taxon>
        <taxon>Pseudomonadota</taxon>
        <taxon>Alphaproteobacteria</taxon>
        <taxon>Rhodobacterales</taxon>
        <taxon>Paracoccaceae</taxon>
        <taxon>Pukyongiella</taxon>
    </lineage>
</organism>
<feature type="domain" description="HTH marR-type" evidence="1">
    <location>
        <begin position="1"/>
        <end position="136"/>
    </location>
</feature>
<sequence>MQGLAPELRSLMGVHVLYWKFEECADAEILDPPLTRHERYMLVRLEMPARMGVLARDMLALPSTVTATADALEAKGLLTRERDLEDRRAWRLRLTDAGDRARRDLMERARRVFRDITGLAPDEVDRLAALLDRASCNILETGVPEGLKK</sequence>
<reference evidence="3" key="1">
    <citation type="submission" date="2018-03" db="EMBL/GenBank/DDBJ databases">
        <title>Genomic analysis of the strain SH-1 isolated from shrimp intestine.</title>
        <authorList>
            <person name="Kim Y.-S."/>
            <person name="Kim S.-E."/>
            <person name="Kim K.-H."/>
        </authorList>
    </citation>
    <scope>NUCLEOTIDE SEQUENCE [LARGE SCALE GENOMIC DNA]</scope>
    <source>
        <strain evidence="3">SH-1</strain>
    </source>
</reference>
<proteinExistence type="predicted"/>
<evidence type="ECO:0000313" key="2">
    <source>
        <dbReference type="EMBL" id="AVO36971.1"/>
    </source>
</evidence>
<dbReference type="GO" id="GO:0006950">
    <property type="term" value="P:response to stress"/>
    <property type="evidence" value="ECO:0007669"/>
    <property type="project" value="TreeGrafter"/>
</dbReference>
<evidence type="ECO:0000313" key="3">
    <source>
        <dbReference type="Proteomes" id="UP000237655"/>
    </source>
</evidence>
<dbReference type="Pfam" id="PF01047">
    <property type="entry name" value="MarR"/>
    <property type="match status" value="1"/>
</dbReference>
<dbReference type="PROSITE" id="PS50995">
    <property type="entry name" value="HTH_MARR_2"/>
    <property type="match status" value="1"/>
</dbReference>
<dbReference type="Proteomes" id="UP000237655">
    <property type="component" value="Chromosome"/>
</dbReference>